<feature type="compositionally biased region" description="Pro residues" evidence="1">
    <location>
        <begin position="1"/>
        <end position="10"/>
    </location>
</feature>
<dbReference type="Proteomes" id="UP000609651">
    <property type="component" value="Unassembled WGS sequence"/>
</dbReference>
<evidence type="ECO:0000256" key="1">
    <source>
        <dbReference type="SAM" id="MobiDB-lite"/>
    </source>
</evidence>
<evidence type="ECO:0000313" key="4">
    <source>
        <dbReference type="Proteomes" id="UP000609651"/>
    </source>
</evidence>
<keyword evidence="2" id="KW-0472">Membrane</keyword>
<keyword evidence="2" id="KW-1133">Transmembrane helix</keyword>
<keyword evidence="2" id="KW-0812">Transmembrane</keyword>
<evidence type="ECO:0000313" key="3">
    <source>
        <dbReference type="EMBL" id="NNJ27206.1"/>
    </source>
</evidence>
<feature type="transmembrane region" description="Helical" evidence="2">
    <location>
        <begin position="88"/>
        <end position="108"/>
    </location>
</feature>
<comment type="caution">
    <text evidence="3">The sequence shown here is derived from an EMBL/GenBank/DDBJ whole genome shotgun (WGS) entry which is preliminary data.</text>
</comment>
<dbReference type="EMBL" id="WTPX01000130">
    <property type="protein sequence ID" value="NNJ27206.1"/>
    <property type="molecule type" value="Genomic_DNA"/>
</dbReference>
<accession>A0ABX1VGM5</accession>
<feature type="transmembrane region" description="Helical" evidence="2">
    <location>
        <begin position="153"/>
        <end position="171"/>
    </location>
</feature>
<evidence type="ECO:0000256" key="2">
    <source>
        <dbReference type="SAM" id="Phobius"/>
    </source>
</evidence>
<keyword evidence="4" id="KW-1185">Reference proteome</keyword>
<protein>
    <submittedName>
        <fullName evidence="3">Uncharacterized protein</fullName>
    </submittedName>
</protein>
<feature type="transmembrane region" description="Helical" evidence="2">
    <location>
        <begin position="46"/>
        <end position="68"/>
    </location>
</feature>
<organism evidence="3 4">
    <name type="scientific">Alienimonas chondri</name>
    <dbReference type="NCBI Taxonomy" id="2681879"/>
    <lineage>
        <taxon>Bacteria</taxon>
        <taxon>Pseudomonadati</taxon>
        <taxon>Planctomycetota</taxon>
        <taxon>Planctomycetia</taxon>
        <taxon>Planctomycetales</taxon>
        <taxon>Planctomycetaceae</taxon>
        <taxon>Alienimonas</taxon>
    </lineage>
</organism>
<feature type="region of interest" description="Disordered" evidence="1">
    <location>
        <begin position="1"/>
        <end position="31"/>
    </location>
</feature>
<reference evidence="3 4" key="1">
    <citation type="journal article" date="2020" name="Syst. Appl. Microbiol.">
        <title>Alienimonas chondri sp. nov., a novel planctomycete isolated from the biofilm of the red alga Chondrus crispus.</title>
        <authorList>
            <person name="Vitorino I."/>
            <person name="Albuquerque L."/>
            <person name="Wiegand S."/>
            <person name="Kallscheuer N."/>
            <person name="da Costa M.S."/>
            <person name="Lobo-da-Cunha A."/>
            <person name="Jogler C."/>
            <person name="Lage O.M."/>
        </authorList>
    </citation>
    <scope>NUCLEOTIDE SEQUENCE [LARGE SCALE GENOMIC DNA]</scope>
    <source>
        <strain evidence="3 4">LzC2</strain>
    </source>
</reference>
<gene>
    <name evidence="3" type="ORF">LzC2_33070</name>
</gene>
<proteinExistence type="predicted"/>
<name>A0ABX1VGM5_9PLAN</name>
<sequence>MPAFPRPPETGPASPGNDDSTIDPRDRGEPPPRWATRLLNRLGRRWWLMTAALLPVVAGLVGCGLSVAAMRELVLAGLPIEALFAAEVPRAVILCLWLGLAAGGLVVFTAPAWSARPFAVMCAATAAAIALDAGAQDLEMSLEGRGTGPREIFSVWIAPTVLGLLAVILYLEHKHGRHTVRNDEDGPALRVWTPDE</sequence>
<dbReference type="RefSeq" id="WP_171189010.1">
    <property type="nucleotide sequence ID" value="NZ_WTPX01000130.1"/>
</dbReference>